<evidence type="ECO:0000256" key="1">
    <source>
        <dbReference type="SAM" id="Phobius"/>
    </source>
</evidence>
<feature type="chain" id="PRO_5039723637" description="Prepilin peptidase" evidence="2">
    <location>
        <begin position="29"/>
        <end position="295"/>
    </location>
</feature>
<evidence type="ECO:0000313" key="3">
    <source>
        <dbReference type="EMBL" id="NDL58410.1"/>
    </source>
</evidence>
<protein>
    <recommendedName>
        <fullName evidence="5">Prepilin peptidase</fullName>
    </recommendedName>
</protein>
<feature type="transmembrane region" description="Helical" evidence="1">
    <location>
        <begin position="55"/>
        <end position="72"/>
    </location>
</feature>
<accession>A0A7K3M5C0</accession>
<organism evidence="3 4">
    <name type="scientific">Phytoactinopolyspora mesophila</name>
    <dbReference type="NCBI Taxonomy" id="2650750"/>
    <lineage>
        <taxon>Bacteria</taxon>
        <taxon>Bacillati</taxon>
        <taxon>Actinomycetota</taxon>
        <taxon>Actinomycetes</taxon>
        <taxon>Jiangellales</taxon>
        <taxon>Jiangellaceae</taxon>
        <taxon>Phytoactinopolyspora</taxon>
    </lineage>
</organism>
<feature type="transmembrane region" description="Helical" evidence="1">
    <location>
        <begin position="135"/>
        <end position="152"/>
    </location>
</feature>
<reference evidence="3 4" key="1">
    <citation type="submission" date="2019-11" db="EMBL/GenBank/DDBJ databases">
        <authorList>
            <person name="Li X.-J."/>
            <person name="Feng X.-M."/>
        </authorList>
    </citation>
    <scope>NUCLEOTIDE SEQUENCE [LARGE SCALE GENOMIC DNA]</scope>
    <source>
        <strain evidence="3 4">XMNu-373</strain>
    </source>
</reference>
<keyword evidence="1" id="KW-0472">Membrane</keyword>
<comment type="caution">
    <text evidence="3">The sequence shown here is derived from an EMBL/GenBank/DDBJ whole genome shotgun (WGS) entry which is preliminary data.</text>
</comment>
<evidence type="ECO:0000313" key="4">
    <source>
        <dbReference type="Proteomes" id="UP000460435"/>
    </source>
</evidence>
<name>A0A7K3M5C0_9ACTN</name>
<dbReference type="AlphaFoldDB" id="A0A7K3M5C0"/>
<keyword evidence="1" id="KW-0812">Transmembrane</keyword>
<feature type="transmembrane region" description="Helical" evidence="1">
    <location>
        <begin position="190"/>
        <end position="211"/>
    </location>
</feature>
<evidence type="ECO:0008006" key="5">
    <source>
        <dbReference type="Google" id="ProtNLM"/>
    </source>
</evidence>
<dbReference type="Proteomes" id="UP000460435">
    <property type="component" value="Unassembled WGS sequence"/>
</dbReference>
<feature type="transmembrane region" description="Helical" evidence="1">
    <location>
        <begin position="78"/>
        <end position="98"/>
    </location>
</feature>
<dbReference type="EMBL" id="WLZY01000005">
    <property type="protein sequence ID" value="NDL58410.1"/>
    <property type="molecule type" value="Genomic_DNA"/>
</dbReference>
<evidence type="ECO:0000256" key="2">
    <source>
        <dbReference type="SAM" id="SignalP"/>
    </source>
</evidence>
<keyword evidence="1" id="KW-1133">Transmembrane helix</keyword>
<keyword evidence="4" id="KW-1185">Reference proteome</keyword>
<feature type="signal peptide" evidence="2">
    <location>
        <begin position="1"/>
        <end position="28"/>
    </location>
</feature>
<feature type="transmembrane region" description="Helical" evidence="1">
    <location>
        <begin position="164"/>
        <end position="184"/>
    </location>
</feature>
<proteinExistence type="predicted"/>
<dbReference type="RefSeq" id="WP_162451120.1">
    <property type="nucleotide sequence ID" value="NZ_WLZY01000005.1"/>
</dbReference>
<feature type="transmembrane region" description="Helical" evidence="1">
    <location>
        <begin position="110"/>
        <end position="129"/>
    </location>
</feature>
<keyword evidence="2" id="KW-0732">Signal</keyword>
<gene>
    <name evidence="3" type="ORF">F7O44_15180</name>
</gene>
<sequence>MPSARYSFIAALLAGVLTLASASSTALMAGGIALIQVVFAMGVVRASNMRSARPAAWLALAGGLGTLIWVEFNGTPELAPMAVVLGPTVLVAFVVQLLRRDGRPGLNSALALVVTSCVLATLPVAWLALRLTPDGTAVVALALLGVAAAALAEVLPISRAIRRVLGVLLASIAAAVLVVVVGPVGDAVPAVSAVVISAFAGVMAAVTSAIADRLAGEVSAGEAPALVSVPEEVTVPDLASAQGGEASSIDVEAPERATVEPRAVAALSVIVPLRVAGPFVAAAPTAYVLGRLLVG</sequence>